<evidence type="ECO:0000313" key="10">
    <source>
        <dbReference type="Proteomes" id="UP000829720"/>
    </source>
</evidence>
<dbReference type="Proteomes" id="UP000829720">
    <property type="component" value="Unassembled WGS sequence"/>
</dbReference>
<dbReference type="Pfam" id="PF15711">
    <property type="entry name" value="ILEI"/>
    <property type="match status" value="1"/>
</dbReference>
<evidence type="ECO:0000256" key="6">
    <source>
        <dbReference type="ARBA" id="ARBA00023157"/>
    </source>
</evidence>
<dbReference type="PANTHER" id="PTHR14592">
    <property type="entry name" value="UNCHARACTERIZED FAM3"/>
    <property type="match status" value="1"/>
</dbReference>
<proteinExistence type="inferred from homology"/>
<gene>
    <name evidence="9" type="ORF">AGOR_G00029890</name>
</gene>
<evidence type="ECO:0000313" key="9">
    <source>
        <dbReference type="EMBL" id="KAI1903697.1"/>
    </source>
</evidence>
<evidence type="ECO:0000259" key="8">
    <source>
        <dbReference type="Pfam" id="PF15711"/>
    </source>
</evidence>
<dbReference type="InterPro" id="IPR039220">
    <property type="entry name" value="FAM3"/>
</dbReference>
<sequence length="108" mass="12104">MWSGDNSGALVEYIQEMPNNSFVLMATFDDGSTKLKPEAKKEIEKLGSTLITKIAFRASWVFLGGKNITLPNDFRKEKILFSNKKWNKYKGWPSEIQIDGCVGQAAGK</sequence>
<dbReference type="EMBL" id="JAERUA010000002">
    <property type="protein sequence ID" value="KAI1903697.1"/>
    <property type="molecule type" value="Genomic_DNA"/>
</dbReference>
<dbReference type="GO" id="GO:0005576">
    <property type="term" value="C:extracellular region"/>
    <property type="evidence" value="ECO:0007669"/>
    <property type="project" value="UniProtKB-SubCell"/>
</dbReference>
<evidence type="ECO:0000256" key="4">
    <source>
        <dbReference type="ARBA" id="ARBA00022729"/>
    </source>
</evidence>
<reference evidence="9" key="1">
    <citation type="submission" date="2021-01" db="EMBL/GenBank/DDBJ databases">
        <authorList>
            <person name="Zahm M."/>
            <person name="Roques C."/>
            <person name="Cabau C."/>
            <person name="Klopp C."/>
            <person name="Donnadieu C."/>
            <person name="Jouanno E."/>
            <person name="Lampietro C."/>
            <person name="Louis A."/>
            <person name="Herpin A."/>
            <person name="Echchiki A."/>
            <person name="Berthelot C."/>
            <person name="Parey E."/>
            <person name="Roest-Crollius H."/>
            <person name="Braasch I."/>
            <person name="Postlethwait J."/>
            <person name="Bobe J."/>
            <person name="Montfort J."/>
            <person name="Bouchez O."/>
            <person name="Begum T."/>
            <person name="Mejri S."/>
            <person name="Adams A."/>
            <person name="Chen W.-J."/>
            <person name="Guiguen Y."/>
        </authorList>
    </citation>
    <scope>NUCLEOTIDE SEQUENCE</scope>
    <source>
        <tissue evidence="9">Blood</tissue>
    </source>
</reference>
<evidence type="ECO:0000256" key="2">
    <source>
        <dbReference type="ARBA" id="ARBA00010905"/>
    </source>
</evidence>
<organism evidence="9 10">
    <name type="scientific">Albula goreensis</name>
    <dbReference type="NCBI Taxonomy" id="1534307"/>
    <lineage>
        <taxon>Eukaryota</taxon>
        <taxon>Metazoa</taxon>
        <taxon>Chordata</taxon>
        <taxon>Craniata</taxon>
        <taxon>Vertebrata</taxon>
        <taxon>Euteleostomi</taxon>
        <taxon>Actinopterygii</taxon>
        <taxon>Neopterygii</taxon>
        <taxon>Teleostei</taxon>
        <taxon>Albuliformes</taxon>
        <taxon>Albulidae</taxon>
        <taxon>Albula</taxon>
    </lineage>
</organism>
<accession>A0A8T3E7S9</accession>
<comment type="caution">
    <text evidence="9">The sequence shown here is derived from an EMBL/GenBank/DDBJ whole genome shotgun (WGS) entry which is preliminary data.</text>
</comment>
<evidence type="ECO:0000256" key="7">
    <source>
        <dbReference type="PROSITE-ProRule" id="PRU01375"/>
    </source>
</evidence>
<evidence type="ECO:0000256" key="1">
    <source>
        <dbReference type="ARBA" id="ARBA00004613"/>
    </source>
</evidence>
<keyword evidence="3" id="KW-0964">Secreted</keyword>
<evidence type="ECO:0000256" key="3">
    <source>
        <dbReference type="ARBA" id="ARBA00022525"/>
    </source>
</evidence>
<keyword evidence="6" id="KW-1015">Disulfide bond</keyword>
<keyword evidence="10" id="KW-1185">Reference proteome</keyword>
<dbReference type="AlphaFoldDB" id="A0A8T3E7S9"/>
<keyword evidence="5 7" id="KW-0430">Lectin</keyword>
<protein>
    <recommendedName>
        <fullName evidence="8">ILEI/PANDER domain-containing protein</fullName>
    </recommendedName>
</protein>
<evidence type="ECO:0000256" key="5">
    <source>
        <dbReference type="ARBA" id="ARBA00022734"/>
    </source>
</evidence>
<name>A0A8T3E7S9_9TELE</name>
<feature type="domain" description="ILEI/PANDER" evidence="8">
    <location>
        <begin position="1"/>
        <end position="67"/>
    </location>
</feature>
<dbReference type="InterPro" id="IPR039477">
    <property type="entry name" value="ILEI/PANDER_dom"/>
</dbReference>
<comment type="similarity">
    <text evidence="2">Belongs to the FAM3 family.</text>
</comment>
<keyword evidence="4" id="KW-0732">Signal</keyword>
<comment type="subcellular location">
    <subcellularLocation>
        <location evidence="1">Secreted</location>
    </subcellularLocation>
</comment>
<dbReference type="OrthoDB" id="440755at2759"/>
<dbReference type="PROSITE" id="PS52031">
    <property type="entry name" value="GG_LECTIN"/>
    <property type="match status" value="1"/>
</dbReference>
<dbReference type="GO" id="GO:0030246">
    <property type="term" value="F:carbohydrate binding"/>
    <property type="evidence" value="ECO:0007669"/>
    <property type="project" value="UniProtKB-UniRule"/>
</dbReference>